<reference evidence="10" key="1">
    <citation type="journal article" date="2023" name="Nat. Commun.">
        <title>Diploid and tetraploid genomes of Acorus and the evolution of monocots.</title>
        <authorList>
            <person name="Ma L."/>
            <person name="Liu K.W."/>
            <person name="Li Z."/>
            <person name="Hsiao Y.Y."/>
            <person name="Qi Y."/>
            <person name="Fu T."/>
            <person name="Tang G.D."/>
            <person name="Zhang D."/>
            <person name="Sun W.H."/>
            <person name="Liu D.K."/>
            <person name="Li Y."/>
            <person name="Chen G.Z."/>
            <person name="Liu X.D."/>
            <person name="Liao X.Y."/>
            <person name="Jiang Y.T."/>
            <person name="Yu X."/>
            <person name="Hao Y."/>
            <person name="Huang J."/>
            <person name="Zhao X.W."/>
            <person name="Ke S."/>
            <person name="Chen Y.Y."/>
            <person name="Wu W.L."/>
            <person name="Hsu J.L."/>
            <person name="Lin Y.F."/>
            <person name="Huang M.D."/>
            <person name="Li C.Y."/>
            <person name="Huang L."/>
            <person name="Wang Z.W."/>
            <person name="Zhao X."/>
            <person name="Zhong W.Y."/>
            <person name="Peng D.H."/>
            <person name="Ahmad S."/>
            <person name="Lan S."/>
            <person name="Zhang J.S."/>
            <person name="Tsai W.C."/>
            <person name="Van de Peer Y."/>
            <person name="Liu Z.J."/>
        </authorList>
    </citation>
    <scope>NUCLEOTIDE SEQUENCE</scope>
    <source>
        <strain evidence="10">SCP</strain>
    </source>
</reference>
<accession>A0AAV9AD68</accession>
<evidence type="ECO:0000256" key="1">
    <source>
        <dbReference type="ARBA" id="ARBA00001947"/>
    </source>
</evidence>
<evidence type="ECO:0000256" key="3">
    <source>
        <dbReference type="ARBA" id="ARBA00022723"/>
    </source>
</evidence>
<comment type="catalytic activity">
    <reaction evidence="7">
        <text>a secondary alcohol + NAD(+) = a ketone + NADH + H(+)</text>
        <dbReference type="Rhea" id="RHEA:10740"/>
        <dbReference type="ChEBI" id="CHEBI:15378"/>
        <dbReference type="ChEBI" id="CHEBI:17087"/>
        <dbReference type="ChEBI" id="CHEBI:35681"/>
        <dbReference type="ChEBI" id="CHEBI:57540"/>
        <dbReference type="ChEBI" id="CHEBI:57945"/>
        <dbReference type="EC" id="1.1.1.1"/>
    </reaction>
</comment>
<evidence type="ECO:0000256" key="8">
    <source>
        <dbReference type="ARBA" id="ARBA00049243"/>
    </source>
</evidence>
<dbReference type="PROSITE" id="PS00059">
    <property type="entry name" value="ADH_ZINC"/>
    <property type="match status" value="1"/>
</dbReference>
<comment type="cofactor">
    <cofactor evidence="1">
        <name>Zn(2+)</name>
        <dbReference type="ChEBI" id="CHEBI:29105"/>
    </cofactor>
</comment>
<evidence type="ECO:0000256" key="2">
    <source>
        <dbReference type="ARBA" id="ARBA00010902"/>
    </source>
</evidence>
<evidence type="ECO:0000256" key="4">
    <source>
        <dbReference type="ARBA" id="ARBA00022833"/>
    </source>
</evidence>
<reference evidence="10" key="2">
    <citation type="submission" date="2023-06" db="EMBL/GenBank/DDBJ databases">
        <authorList>
            <person name="Ma L."/>
            <person name="Liu K.-W."/>
            <person name="Li Z."/>
            <person name="Hsiao Y.-Y."/>
            <person name="Qi Y."/>
            <person name="Fu T."/>
            <person name="Tang G."/>
            <person name="Zhang D."/>
            <person name="Sun W.-H."/>
            <person name="Liu D.-K."/>
            <person name="Li Y."/>
            <person name="Chen G.-Z."/>
            <person name="Liu X.-D."/>
            <person name="Liao X.-Y."/>
            <person name="Jiang Y.-T."/>
            <person name="Yu X."/>
            <person name="Hao Y."/>
            <person name="Huang J."/>
            <person name="Zhao X.-W."/>
            <person name="Ke S."/>
            <person name="Chen Y.-Y."/>
            <person name="Wu W.-L."/>
            <person name="Hsu J.-L."/>
            <person name="Lin Y.-F."/>
            <person name="Huang M.-D."/>
            <person name="Li C.-Y."/>
            <person name="Huang L."/>
            <person name="Wang Z.-W."/>
            <person name="Zhao X."/>
            <person name="Zhong W.-Y."/>
            <person name="Peng D.-H."/>
            <person name="Ahmad S."/>
            <person name="Lan S."/>
            <person name="Zhang J.-S."/>
            <person name="Tsai W.-C."/>
            <person name="Van De Peer Y."/>
            <person name="Liu Z.-J."/>
        </authorList>
    </citation>
    <scope>NUCLEOTIDE SEQUENCE</scope>
    <source>
        <strain evidence="10">SCP</strain>
        <tissue evidence="10">Leaves</tissue>
    </source>
</reference>
<evidence type="ECO:0000259" key="9">
    <source>
        <dbReference type="Pfam" id="PF08240"/>
    </source>
</evidence>
<dbReference type="InterPro" id="IPR002328">
    <property type="entry name" value="ADH_Zn_CS"/>
</dbReference>
<keyword evidence="6" id="KW-0520">NAD</keyword>
<evidence type="ECO:0000313" key="11">
    <source>
        <dbReference type="Proteomes" id="UP001179952"/>
    </source>
</evidence>
<comment type="caution">
    <text evidence="10">The sequence shown here is derived from an EMBL/GenBank/DDBJ whole genome shotgun (WGS) entry which is preliminary data.</text>
</comment>
<sequence length="379" mass="41088">MGSLYEEPATGFHAKNTEGQVITCKAGVLWGPKEAFTIEDVEVHPPQKMEVRIKVICTSICHTDLGAWNALNEAHRAFPRILGHEAAGIVESIGEGVVDLSEGDHVVPIFNGECGECVYCISSKTNLCERYRVDPTRSVMTGDNKTRFFTKKGGQPIYHFLNTSTFTEYTVLDSACVVKIDPNAPIEKMSLLSCGVTTGVGAAWNTANVKTGSSVAVFGLGAVGLAANLSLRRSSLSFFVVLTVAVGAAVRGASRIIGVDVNPEKFVKGRTMGVTEFINPDDFKKPVHEGWGTTVILGIHSTPTMLPIHPMELFEGRRIVGSVFGDFKGKSQLPLLVEKCMNGELKLDGFITHELPFSEINKAFQLLSEGKSLRCLLRL</sequence>
<dbReference type="Pfam" id="PF08240">
    <property type="entry name" value="ADH_N"/>
    <property type="match status" value="1"/>
</dbReference>
<dbReference type="InterPro" id="IPR036291">
    <property type="entry name" value="NAD(P)-bd_dom_sf"/>
</dbReference>
<dbReference type="FunFam" id="3.90.180.10:FF:000007">
    <property type="entry name" value="Alcohol dehydrogenase 6"/>
    <property type="match status" value="1"/>
</dbReference>
<name>A0AAV9AD68_ACOGR</name>
<dbReference type="SUPFAM" id="SSF51735">
    <property type="entry name" value="NAD(P)-binding Rossmann-fold domains"/>
    <property type="match status" value="1"/>
</dbReference>
<dbReference type="Gene3D" id="3.40.50.720">
    <property type="entry name" value="NAD(P)-binding Rossmann-like Domain"/>
    <property type="match status" value="1"/>
</dbReference>
<comment type="similarity">
    <text evidence="2">Belongs to the zinc-containing alcohol dehydrogenase family. Class-III subfamily.</text>
</comment>
<keyword evidence="11" id="KW-1185">Reference proteome</keyword>
<evidence type="ECO:0000313" key="10">
    <source>
        <dbReference type="EMBL" id="KAK1262102.1"/>
    </source>
</evidence>
<feature type="domain" description="Alcohol dehydrogenase-like N-terminal" evidence="9">
    <location>
        <begin position="48"/>
        <end position="181"/>
    </location>
</feature>
<dbReference type="GO" id="GO:0046294">
    <property type="term" value="P:formaldehyde catabolic process"/>
    <property type="evidence" value="ECO:0007669"/>
    <property type="project" value="TreeGrafter"/>
</dbReference>
<dbReference type="InterPro" id="IPR013154">
    <property type="entry name" value="ADH-like_N"/>
</dbReference>
<dbReference type="Proteomes" id="UP001179952">
    <property type="component" value="Unassembled WGS sequence"/>
</dbReference>
<keyword evidence="4" id="KW-0862">Zinc</keyword>
<organism evidence="10 11">
    <name type="scientific">Acorus gramineus</name>
    <name type="common">Dwarf sweet flag</name>
    <dbReference type="NCBI Taxonomy" id="55184"/>
    <lineage>
        <taxon>Eukaryota</taxon>
        <taxon>Viridiplantae</taxon>
        <taxon>Streptophyta</taxon>
        <taxon>Embryophyta</taxon>
        <taxon>Tracheophyta</taxon>
        <taxon>Spermatophyta</taxon>
        <taxon>Magnoliopsida</taxon>
        <taxon>Liliopsida</taxon>
        <taxon>Acoraceae</taxon>
        <taxon>Acorus</taxon>
    </lineage>
</organism>
<evidence type="ECO:0000256" key="5">
    <source>
        <dbReference type="ARBA" id="ARBA00023002"/>
    </source>
</evidence>
<dbReference type="GO" id="GO:0008270">
    <property type="term" value="F:zinc ion binding"/>
    <property type="evidence" value="ECO:0007669"/>
    <property type="project" value="InterPro"/>
</dbReference>
<dbReference type="Gene3D" id="3.90.180.10">
    <property type="entry name" value="Medium-chain alcohol dehydrogenases, catalytic domain"/>
    <property type="match status" value="1"/>
</dbReference>
<dbReference type="GO" id="GO:0051903">
    <property type="term" value="F:S-(hydroxymethyl)glutathione dehydrogenase [NAD(P)+] activity"/>
    <property type="evidence" value="ECO:0007669"/>
    <property type="project" value="TreeGrafter"/>
</dbReference>
<dbReference type="EMBL" id="JAUJYN010000010">
    <property type="protein sequence ID" value="KAK1262102.1"/>
    <property type="molecule type" value="Genomic_DNA"/>
</dbReference>
<dbReference type="GO" id="GO:0005829">
    <property type="term" value="C:cytosol"/>
    <property type="evidence" value="ECO:0007669"/>
    <property type="project" value="TreeGrafter"/>
</dbReference>
<dbReference type="PANTHER" id="PTHR43880:SF56">
    <property type="entry name" value="ALCOHOL DEHYDROGENASE-LIKE 4"/>
    <property type="match status" value="1"/>
</dbReference>
<evidence type="ECO:0000256" key="6">
    <source>
        <dbReference type="ARBA" id="ARBA00023027"/>
    </source>
</evidence>
<keyword evidence="3" id="KW-0479">Metal-binding</keyword>
<dbReference type="GO" id="GO:0004022">
    <property type="term" value="F:alcohol dehydrogenase (NAD+) activity"/>
    <property type="evidence" value="ECO:0007669"/>
    <property type="project" value="UniProtKB-EC"/>
</dbReference>
<gene>
    <name evidence="10" type="ORF">QJS04_geneDACA020361</name>
</gene>
<proteinExistence type="inferred from homology"/>
<comment type="catalytic activity">
    <reaction evidence="8">
        <text>a primary alcohol + NAD(+) = an aldehyde + NADH + H(+)</text>
        <dbReference type="Rhea" id="RHEA:10736"/>
        <dbReference type="ChEBI" id="CHEBI:15378"/>
        <dbReference type="ChEBI" id="CHEBI:15734"/>
        <dbReference type="ChEBI" id="CHEBI:17478"/>
        <dbReference type="ChEBI" id="CHEBI:57540"/>
        <dbReference type="ChEBI" id="CHEBI:57945"/>
        <dbReference type="EC" id="1.1.1.1"/>
    </reaction>
</comment>
<dbReference type="InterPro" id="IPR011032">
    <property type="entry name" value="GroES-like_sf"/>
</dbReference>
<dbReference type="AlphaFoldDB" id="A0AAV9AD68"/>
<dbReference type="SUPFAM" id="SSF50129">
    <property type="entry name" value="GroES-like"/>
    <property type="match status" value="2"/>
</dbReference>
<keyword evidence="5" id="KW-0560">Oxidoreductase</keyword>
<evidence type="ECO:0000256" key="7">
    <source>
        <dbReference type="ARBA" id="ARBA00049164"/>
    </source>
</evidence>
<dbReference type="PANTHER" id="PTHR43880">
    <property type="entry name" value="ALCOHOL DEHYDROGENASE"/>
    <property type="match status" value="1"/>
</dbReference>
<protein>
    <submittedName>
        <fullName evidence="10">Alcohol dehydrogenase-like 3</fullName>
    </submittedName>
</protein>